<name>X1L210_9ZZZZ</name>
<sequence>MRHKGKEPYPEGNQYYVSSTFLPVGEEPMEKRAAILEAVKMVLKGKPKLAAQIMKIAKKEN</sequence>
<organism evidence="1">
    <name type="scientific">marine sediment metagenome</name>
    <dbReference type="NCBI Taxonomy" id="412755"/>
    <lineage>
        <taxon>unclassified sequences</taxon>
        <taxon>metagenomes</taxon>
        <taxon>ecological metagenomes</taxon>
    </lineage>
</organism>
<accession>X1L210</accession>
<evidence type="ECO:0000313" key="1">
    <source>
        <dbReference type="EMBL" id="GAH99935.1"/>
    </source>
</evidence>
<dbReference type="AlphaFoldDB" id="X1L210"/>
<dbReference type="EMBL" id="BARU01048887">
    <property type="protein sequence ID" value="GAH99935.1"/>
    <property type="molecule type" value="Genomic_DNA"/>
</dbReference>
<feature type="non-terminal residue" evidence="1">
    <location>
        <position position="61"/>
    </location>
</feature>
<proteinExistence type="predicted"/>
<protein>
    <submittedName>
        <fullName evidence="1">Uncharacterized protein</fullName>
    </submittedName>
</protein>
<gene>
    <name evidence="1" type="ORF">S03H2_72372</name>
</gene>
<reference evidence="1" key="1">
    <citation type="journal article" date="2014" name="Front. Microbiol.">
        <title>High frequency of phylogenetically diverse reductive dehalogenase-homologous genes in deep subseafloor sedimentary metagenomes.</title>
        <authorList>
            <person name="Kawai M."/>
            <person name="Futagami T."/>
            <person name="Toyoda A."/>
            <person name="Takaki Y."/>
            <person name="Nishi S."/>
            <person name="Hori S."/>
            <person name="Arai W."/>
            <person name="Tsubouchi T."/>
            <person name="Morono Y."/>
            <person name="Uchiyama I."/>
            <person name="Ito T."/>
            <person name="Fujiyama A."/>
            <person name="Inagaki F."/>
            <person name="Takami H."/>
        </authorList>
    </citation>
    <scope>NUCLEOTIDE SEQUENCE</scope>
    <source>
        <strain evidence="1">Expedition CK06-06</strain>
    </source>
</reference>
<comment type="caution">
    <text evidence="1">The sequence shown here is derived from an EMBL/GenBank/DDBJ whole genome shotgun (WGS) entry which is preliminary data.</text>
</comment>